<evidence type="ECO:0000256" key="2">
    <source>
        <dbReference type="ARBA" id="ARBA00004733"/>
    </source>
</evidence>
<keyword evidence="6 9" id="KW-0057">Aromatic amino acid biosynthesis</keyword>
<dbReference type="OrthoDB" id="9804578at2"/>
<comment type="caution">
    <text evidence="11">The sequence shown here is derived from an EMBL/GenBank/DDBJ whole genome shotgun (WGS) entry which is preliminary data.</text>
</comment>
<accession>A0A2P8IHJ7</accession>
<dbReference type="FunFam" id="3.20.20.70:FF:000037">
    <property type="entry name" value="Tryptophan synthase alpha chain"/>
    <property type="match status" value="1"/>
</dbReference>
<comment type="similarity">
    <text evidence="9 10">Belongs to the TrpA family.</text>
</comment>
<evidence type="ECO:0000256" key="3">
    <source>
        <dbReference type="ARBA" id="ARBA00011270"/>
    </source>
</evidence>
<dbReference type="PANTHER" id="PTHR43406">
    <property type="entry name" value="TRYPTOPHAN SYNTHASE, ALPHA CHAIN"/>
    <property type="match status" value="1"/>
</dbReference>
<dbReference type="InterPro" id="IPR013785">
    <property type="entry name" value="Aldolase_TIM"/>
</dbReference>
<dbReference type="UniPathway" id="UPA00035">
    <property type="reaction ID" value="UER00044"/>
</dbReference>
<evidence type="ECO:0000313" key="11">
    <source>
        <dbReference type="EMBL" id="PSL57958.1"/>
    </source>
</evidence>
<feature type="active site" description="Proton acceptor" evidence="9">
    <location>
        <position position="60"/>
    </location>
</feature>
<evidence type="ECO:0000313" key="12">
    <source>
        <dbReference type="Proteomes" id="UP000241118"/>
    </source>
</evidence>
<evidence type="ECO:0000256" key="5">
    <source>
        <dbReference type="ARBA" id="ARBA00022822"/>
    </source>
</evidence>
<dbReference type="GO" id="GO:0005829">
    <property type="term" value="C:cytosol"/>
    <property type="evidence" value="ECO:0007669"/>
    <property type="project" value="TreeGrafter"/>
</dbReference>
<dbReference type="CDD" id="cd04724">
    <property type="entry name" value="Tryptophan_synthase_alpha"/>
    <property type="match status" value="1"/>
</dbReference>
<evidence type="ECO:0000256" key="4">
    <source>
        <dbReference type="ARBA" id="ARBA00022605"/>
    </source>
</evidence>
<organism evidence="11 12">
    <name type="scientific">Saccharothrix carnea</name>
    <dbReference type="NCBI Taxonomy" id="1280637"/>
    <lineage>
        <taxon>Bacteria</taxon>
        <taxon>Bacillati</taxon>
        <taxon>Actinomycetota</taxon>
        <taxon>Actinomycetes</taxon>
        <taxon>Pseudonocardiales</taxon>
        <taxon>Pseudonocardiaceae</taxon>
        <taxon>Saccharothrix</taxon>
    </lineage>
</organism>
<dbReference type="EC" id="4.2.1.20" evidence="9"/>
<evidence type="ECO:0000256" key="10">
    <source>
        <dbReference type="RuleBase" id="RU003662"/>
    </source>
</evidence>
<keyword evidence="4 9" id="KW-0028">Amino-acid biosynthesis</keyword>
<dbReference type="HAMAP" id="MF_00131">
    <property type="entry name" value="Trp_synth_alpha"/>
    <property type="match status" value="1"/>
</dbReference>
<dbReference type="AlphaFoldDB" id="A0A2P8IHJ7"/>
<evidence type="ECO:0000256" key="1">
    <source>
        <dbReference type="ARBA" id="ARBA00003365"/>
    </source>
</evidence>
<comment type="catalytic activity">
    <reaction evidence="8 9">
        <text>(1S,2R)-1-C-(indol-3-yl)glycerol 3-phosphate + L-serine = D-glyceraldehyde 3-phosphate + L-tryptophan + H2O</text>
        <dbReference type="Rhea" id="RHEA:10532"/>
        <dbReference type="ChEBI" id="CHEBI:15377"/>
        <dbReference type="ChEBI" id="CHEBI:33384"/>
        <dbReference type="ChEBI" id="CHEBI:57912"/>
        <dbReference type="ChEBI" id="CHEBI:58866"/>
        <dbReference type="ChEBI" id="CHEBI:59776"/>
        <dbReference type="EC" id="4.2.1.20"/>
    </reaction>
</comment>
<dbReference type="EMBL" id="PYAX01000001">
    <property type="protein sequence ID" value="PSL57958.1"/>
    <property type="molecule type" value="Genomic_DNA"/>
</dbReference>
<dbReference type="GO" id="GO:0004834">
    <property type="term" value="F:tryptophan synthase activity"/>
    <property type="evidence" value="ECO:0007669"/>
    <property type="project" value="UniProtKB-UniRule"/>
</dbReference>
<evidence type="ECO:0000256" key="6">
    <source>
        <dbReference type="ARBA" id="ARBA00023141"/>
    </source>
</evidence>
<dbReference type="InterPro" id="IPR018204">
    <property type="entry name" value="Trp_synthase_alpha_AS"/>
</dbReference>
<evidence type="ECO:0000256" key="8">
    <source>
        <dbReference type="ARBA" id="ARBA00049047"/>
    </source>
</evidence>
<dbReference type="Gene3D" id="3.20.20.70">
    <property type="entry name" value="Aldolase class I"/>
    <property type="match status" value="1"/>
</dbReference>
<keyword evidence="7 9" id="KW-0456">Lyase</keyword>
<feature type="active site" description="Proton acceptor" evidence="9">
    <location>
        <position position="49"/>
    </location>
</feature>
<dbReference type="Proteomes" id="UP000241118">
    <property type="component" value="Unassembled WGS sequence"/>
</dbReference>
<dbReference type="PANTHER" id="PTHR43406:SF1">
    <property type="entry name" value="TRYPTOPHAN SYNTHASE ALPHA CHAIN, CHLOROPLASTIC"/>
    <property type="match status" value="1"/>
</dbReference>
<proteinExistence type="inferred from homology"/>
<dbReference type="NCBIfam" id="TIGR00262">
    <property type="entry name" value="trpA"/>
    <property type="match status" value="1"/>
</dbReference>
<comment type="pathway">
    <text evidence="2 9">Amino-acid biosynthesis; L-tryptophan biosynthesis; L-tryptophan from chorismate: step 5/5.</text>
</comment>
<gene>
    <name evidence="9" type="primary">trpA</name>
    <name evidence="11" type="ORF">B0I31_101172</name>
</gene>
<reference evidence="11 12" key="1">
    <citation type="submission" date="2018-03" db="EMBL/GenBank/DDBJ databases">
        <title>Genomic Encyclopedia of Type Strains, Phase III (KMG-III): the genomes of soil and plant-associated and newly described type strains.</title>
        <authorList>
            <person name="Whitman W."/>
        </authorList>
    </citation>
    <scope>NUCLEOTIDE SEQUENCE [LARGE SCALE GENOMIC DNA]</scope>
    <source>
        <strain evidence="11 12">CGMCC 4.7097</strain>
    </source>
</reference>
<protein>
    <recommendedName>
        <fullName evidence="9">Tryptophan synthase alpha chain</fullName>
        <ecNumber evidence="9">4.2.1.20</ecNumber>
    </recommendedName>
</protein>
<dbReference type="SUPFAM" id="SSF51366">
    <property type="entry name" value="Ribulose-phoshate binding barrel"/>
    <property type="match status" value="1"/>
</dbReference>
<keyword evidence="5 9" id="KW-0822">Tryptophan biosynthesis</keyword>
<evidence type="ECO:0000256" key="9">
    <source>
        <dbReference type="HAMAP-Rule" id="MF_00131"/>
    </source>
</evidence>
<comment type="function">
    <text evidence="1 9">The alpha subunit is responsible for the aldol cleavage of indoleglycerol phosphate to indole and glyceraldehyde 3-phosphate.</text>
</comment>
<evidence type="ECO:0000256" key="7">
    <source>
        <dbReference type="ARBA" id="ARBA00023239"/>
    </source>
</evidence>
<dbReference type="InterPro" id="IPR011060">
    <property type="entry name" value="RibuloseP-bd_barrel"/>
</dbReference>
<keyword evidence="12" id="KW-1185">Reference proteome</keyword>
<dbReference type="Pfam" id="PF00290">
    <property type="entry name" value="Trp_syntA"/>
    <property type="match status" value="1"/>
</dbReference>
<dbReference type="RefSeq" id="WP_106613356.1">
    <property type="nucleotide sequence ID" value="NZ_PYAX01000001.1"/>
</dbReference>
<dbReference type="InterPro" id="IPR002028">
    <property type="entry name" value="Trp_synthase_suA"/>
</dbReference>
<dbReference type="PROSITE" id="PS00167">
    <property type="entry name" value="TRP_SYNTHASE_ALPHA"/>
    <property type="match status" value="1"/>
</dbReference>
<sequence>MSRLEPVFSACRAESRAALIGYLPAGYPTVEGSKDVLRTMVSSGCDLVEVGLPFSDPVMDGVTIQRAAEQALRGGFRVRDLFGVVESVAAAGGRAVVMTYWNPVLAYGVDRFARDLAAAGGLGVITPDLVPDEGAEWIAATDAHDLDRIFLVAPSSTEERIALTARSSRGFLYATSVMGVTGARDVVSSAAPALVKRVREHTDMPIGVGLGVRNGAQAAELAAFADGVIVGSAFVSAVQDDTVAALTEELASGVRQAAAAV</sequence>
<name>A0A2P8IHJ7_SACCR</name>
<comment type="subunit">
    <text evidence="3 9">Tetramer of two alpha and two beta chains.</text>
</comment>